<keyword evidence="2" id="KW-0456">Lyase</keyword>
<feature type="signal peptide" evidence="1">
    <location>
        <begin position="1"/>
        <end position="23"/>
    </location>
</feature>
<proteinExistence type="predicted"/>
<protein>
    <submittedName>
        <fullName evidence="2">Pectic acid lyase</fullName>
    </submittedName>
</protein>
<dbReference type="KEGG" id="gaz:Pan241w_45260"/>
<dbReference type="Gene3D" id="1.50.10.20">
    <property type="match status" value="1"/>
</dbReference>
<dbReference type="Pfam" id="PF09492">
    <property type="entry name" value="Pec_lyase"/>
    <property type="match status" value="1"/>
</dbReference>
<evidence type="ECO:0000313" key="3">
    <source>
        <dbReference type="Proteomes" id="UP000317171"/>
    </source>
</evidence>
<dbReference type="InterPro" id="IPR012669">
    <property type="entry name" value="Pectate_lyase"/>
</dbReference>
<name>A0A517RKL5_9PLAN</name>
<dbReference type="AlphaFoldDB" id="A0A517RKL5"/>
<gene>
    <name evidence="2" type="ORF">Pan241w_45260</name>
</gene>
<sequence precursor="true">MSVSFARLRISSLILLSSLCVWLSTEQCVSAEITLDDAKQAMKKATHFFTSDVATDGGYLWHYSEDLSLREGEGPATDSMVWVQPPGTPTVGEAFLTAYQKTGEPYLLAAAKGAASALINGQLKSGGWSYTIDFKKRETAQYRIDGGGSKARNTTTFDDNTSQSALRFLILLDQELKFQDQAIHGAVTYALDSFLKAQFPNGGWPQRYSSFPDPKEFPVLKANYPESWSRTFPKKKYQNYYTFNDNAIADLVELMFLANHVYNDPRYREAALNAGDFIILAQMPEPQPAWAQQYNQKMQPAWARKFEPPAVTGGESQGIIKTLMQIYIYSGEKKYLEPIPSALVYLKKSELPDGKLARFYELKTNRPLYFTKQYQLTYKSDDMPTHYGFIVKSNVDSLASRYRSLLKASPKRLASMRFPTRRVRLTPSLTAKAKSAIDSLNARGAWIKQGEIRTAKRENIPVIDTRVFVQNLTNLADYIAAKKQD</sequence>
<accession>A0A517RKL5</accession>
<dbReference type="OrthoDB" id="9804686at2"/>
<dbReference type="EMBL" id="CP036269">
    <property type="protein sequence ID" value="QDT44417.1"/>
    <property type="molecule type" value="Genomic_DNA"/>
</dbReference>
<keyword evidence="1" id="KW-0732">Signal</keyword>
<evidence type="ECO:0000256" key="1">
    <source>
        <dbReference type="SAM" id="SignalP"/>
    </source>
</evidence>
<keyword evidence="3" id="KW-1185">Reference proteome</keyword>
<reference evidence="2 3" key="1">
    <citation type="submission" date="2019-02" db="EMBL/GenBank/DDBJ databases">
        <title>Deep-cultivation of Planctomycetes and their phenomic and genomic characterization uncovers novel biology.</title>
        <authorList>
            <person name="Wiegand S."/>
            <person name="Jogler M."/>
            <person name="Boedeker C."/>
            <person name="Pinto D."/>
            <person name="Vollmers J."/>
            <person name="Rivas-Marin E."/>
            <person name="Kohn T."/>
            <person name="Peeters S.H."/>
            <person name="Heuer A."/>
            <person name="Rast P."/>
            <person name="Oberbeckmann S."/>
            <person name="Bunk B."/>
            <person name="Jeske O."/>
            <person name="Meyerdierks A."/>
            <person name="Storesund J.E."/>
            <person name="Kallscheuer N."/>
            <person name="Luecker S."/>
            <person name="Lage O.M."/>
            <person name="Pohl T."/>
            <person name="Merkel B.J."/>
            <person name="Hornburger P."/>
            <person name="Mueller R.-W."/>
            <person name="Bruemmer F."/>
            <person name="Labrenz M."/>
            <person name="Spormann A.M."/>
            <person name="Op den Camp H."/>
            <person name="Overmann J."/>
            <person name="Amann R."/>
            <person name="Jetten M.S.M."/>
            <person name="Mascher T."/>
            <person name="Medema M.H."/>
            <person name="Devos D.P."/>
            <person name="Kaster A.-K."/>
            <person name="Ovreas L."/>
            <person name="Rohde M."/>
            <person name="Galperin M.Y."/>
            <person name="Jogler C."/>
        </authorList>
    </citation>
    <scope>NUCLEOTIDE SEQUENCE [LARGE SCALE GENOMIC DNA]</scope>
    <source>
        <strain evidence="2 3">Pan241w</strain>
    </source>
</reference>
<dbReference type="RefSeq" id="WP_145219843.1">
    <property type="nucleotide sequence ID" value="NZ_CP036269.1"/>
</dbReference>
<evidence type="ECO:0000313" key="2">
    <source>
        <dbReference type="EMBL" id="QDT44417.1"/>
    </source>
</evidence>
<dbReference type="GO" id="GO:0016829">
    <property type="term" value="F:lyase activity"/>
    <property type="evidence" value="ECO:0007669"/>
    <property type="project" value="UniProtKB-KW"/>
</dbReference>
<feature type="chain" id="PRO_5022226247" evidence="1">
    <location>
        <begin position="24"/>
        <end position="485"/>
    </location>
</feature>
<organism evidence="2 3">
    <name type="scientific">Gimesia alba</name>
    <dbReference type="NCBI Taxonomy" id="2527973"/>
    <lineage>
        <taxon>Bacteria</taxon>
        <taxon>Pseudomonadati</taxon>
        <taxon>Planctomycetota</taxon>
        <taxon>Planctomycetia</taxon>
        <taxon>Planctomycetales</taxon>
        <taxon>Planctomycetaceae</taxon>
        <taxon>Gimesia</taxon>
    </lineage>
</organism>
<dbReference type="Proteomes" id="UP000317171">
    <property type="component" value="Chromosome"/>
</dbReference>
<dbReference type="SUPFAM" id="SSF81853">
    <property type="entry name" value="Family 10 polysaccharide lyase"/>
    <property type="match status" value="1"/>
</dbReference>